<feature type="domain" description="Protein kinase" evidence="3">
    <location>
        <begin position="1"/>
        <end position="225"/>
    </location>
</feature>
<dbReference type="PANTHER" id="PTHR46008">
    <property type="entry name" value="LEAF RUST 10 DISEASE-RESISTANCE LOCUS RECEPTOR-LIKE PROTEIN KINASE-LIKE 1.4"/>
    <property type="match status" value="1"/>
</dbReference>
<evidence type="ECO:0000256" key="1">
    <source>
        <dbReference type="ARBA" id="ARBA00022741"/>
    </source>
</evidence>
<dbReference type="Gene3D" id="3.10.20.90">
    <property type="entry name" value="Phosphatidylinositol 3-kinase Catalytic Subunit, Chain A, domain 1"/>
    <property type="match status" value="1"/>
</dbReference>
<dbReference type="InterPro" id="IPR000719">
    <property type="entry name" value="Prot_kinase_dom"/>
</dbReference>
<protein>
    <recommendedName>
        <fullName evidence="3">Protein kinase domain-containing protein</fullName>
    </recommendedName>
</protein>
<keyword evidence="5" id="KW-1185">Reference proteome</keyword>
<dbReference type="Pfam" id="PF07714">
    <property type="entry name" value="PK_Tyr_Ser-Thr"/>
    <property type="match status" value="1"/>
</dbReference>
<sequence length="225" mass="25319">MLFFQVHKYGTALGRSVNLMRFNRYDELLNELDLMFDFGGKLMGCGTGWNSSITEKQNPPLSFDKMNGGGQDLEMKSEALAEEIKARYEKTVVKIVDLDDYVANDDIYDEKLKKETLAFFMVATGREVGYNSQGYDVKTTNILLDENFVAKMADLGLSKDGPALDHTHVSTAVKGSFGYLDPEYFRRQQLTEKSDVYSFGVVLFEVMCARPAINPSLPKDQINLA</sequence>
<dbReference type="EMBL" id="JADFTS010000006">
    <property type="protein sequence ID" value="KAF9600041.1"/>
    <property type="molecule type" value="Genomic_DNA"/>
</dbReference>
<evidence type="ECO:0000313" key="5">
    <source>
        <dbReference type="Proteomes" id="UP000631114"/>
    </source>
</evidence>
<dbReference type="GO" id="GO:0005524">
    <property type="term" value="F:ATP binding"/>
    <property type="evidence" value="ECO:0007669"/>
    <property type="project" value="UniProtKB-KW"/>
</dbReference>
<evidence type="ECO:0000313" key="4">
    <source>
        <dbReference type="EMBL" id="KAF9600041.1"/>
    </source>
</evidence>
<dbReference type="GO" id="GO:0004672">
    <property type="term" value="F:protein kinase activity"/>
    <property type="evidence" value="ECO:0007669"/>
    <property type="project" value="InterPro"/>
</dbReference>
<dbReference type="OrthoDB" id="4062651at2759"/>
<comment type="caution">
    <text evidence="4">The sequence shown here is derived from an EMBL/GenBank/DDBJ whole genome shotgun (WGS) entry which is preliminary data.</text>
</comment>
<keyword evidence="1" id="KW-0547">Nucleotide-binding</keyword>
<dbReference type="InterPro" id="IPR011009">
    <property type="entry name" value="Kinase-like_dom_sf"/>
</dbReference>
<name>A0A835LUJ9_9MAGN</name>
<dbReference type="Proteomes" id="UP000631114">
    <property type="component" value="Unassembled WGS sequence"/>
</dbReference>
<dbReference type="AlphaFoldDB" id="A0A835LUJ9"/>
<keyword evidence="2" id="KW-0067">ATP-binding</keyword>
<accession>A0A835LUJ9</accession>
<dbReference type="Gene3D" id="1.10.510.10">
    <property type="entry name" value="Transferase(Phosphotransferase) domain 1"/>
    <property type="match status" value="1"/>
</dbReference>
<reference evidence="4 5" key="1">
    <citation type="submission" date="2020-10" db="EMBL/GenBank/DDBJ databases">
        <title>The Coptis chinensis genome and diversification of protoberbering-type alkaloids.</title>
        <authorList>
            <person name="Wang B."/>
            <person name="Shu S."/>
            <person name="Song C."/>
            <person name="Liu Y."/>
        </authorList>
    </citation>
    <scope>NUCLEOTIDE SEQUENCE [LARGE SCALE GENOMIC DNA]</scope>
    <source>
        <strain evidence="4">HL-2020</strain>
        <tissue evidence="4">Leaf</tissue>
    </source>
</reference>
<gene>
    <name evidence="4" type="ORF">IFM89_002514</name>
</gene>
<evidence type="ECO:0000256" key="2">
    <source>
        <dbReference type="ARBA" id="ARBA00022840"/>
    </source>
</evidence>
<dbReference type="PANTHER" id="PTHR46008:SF2">
    <property type="entry name" value="LEAF RUST 10 DISEASE-RESISTANCE LOCUS RECEPTOR-LIKE PROTEIN KINASE-LIKE 1.4"/>
    <property type="match status" value="1"/>
</dbReference>
<dbReference type="InterPro" id="IPR001245">
    <property type="entry name" value="Ser-Thr/Tyr_kinase_cat_dom"/>
</dbReference>
<proteinExistence type="predicted"/>
<dbReference type="SUPFAM" id="SSF56112">
    <property type="entry name" value="Protein kinase-like (PK-like)"/>
    <property type="match status" value="1"/>
</dbReference>
<organism evidence="4 5">
    <name type="scientific">Coptis chinensis</name>
    <dbReference type="NCBI Taxonomy" id="261450"/>
    <lineage>
        <taxon>Eukaryota</taxon>
        <taxon>Viridiplantae</taxon>
        <taxon>Streptophyta</taxon>
        <taxon>Embryophyta</taxon>
        <taxon>Tracheophyta</taxon>
        <taxon>Spermatophyta</taxon>
        <taxon>Magnoliopsida</taxon>
        <taxon>Ranunculales</taxon>
        <taxon>Ranunculaceae</taxon>
        <taxon>Coptidoideae</taxon>
        <taxon>Coptis</taxon>
    </lineage>
</organism>
<dbReference type="PROSITE" id="PS50011">
    <property type="entry name" value="PROTEIN_KINASE_DOM"/>
    <property type="match status" value="1"/>
</dbReference>
<evidence type="ECO:0000259" key="3">
    <source>
        <dbReference type="PROSITE" id="PS50011"/>
    </source>
</evidence>